<dbReference type="Gene3D" id="3.40.50.1110">
    <property type="entry name" value="SGNH hydrolase"/>
    <property type="match status" value="1"/>
</dbReference>
<proteinExistence type="predicted"/>
<dbReference type="Proteomes" id="UP000058305">
    <property type="component" value="Chromosome"/>
</dbReference>
<dbReference type="PANTHER" id="PTHR43784:SF2">
    <property type="entry name" value="GDSL-LIKE LIPASE_ACYLHYDROLASE, PUTATIVE (AFU_ORTHOLOGUE AFUA_2G00820)-RELATED"/>
    <property type="match status" value="1"/>
</dbReference>
<dbReference type="PANTHER" id="PTHR43784">
    <property type="entry name" value="GDSL-LIKE LIPASE/ACYLHYDROLASE, PUTATIVE (AFU_ORTHOLOGUE AFUA_2G00820)-RELATED"/>
    <property type="match status" value="1"/>
</dbReference>
<evidence type="ECO:0000313" key="3">
    <source>
        <dbReference type="Proteomes" id="UP000058305"/>
    </source>
</evidence>
<dbReference type="InterPro" id="IPR036514">
    <property type="entry name" value="SGNH_hydro_sf"/>
</dbReference>
<dbReference type="AlphaFoldDB" id="A0A109QYW9"/>
<dbReference type="EMBL" id="CP014145">
    <property type="protein sequence ID" value="AMB59655.1"/>
    <property type="molecule type" value="Genomic_DNA"/>
</dbReference>
<organism evidence="2 3">
    <name type="scientific">Microterricola viridarii</name>
    <dbReference type="NCBI Taxonomy" id="412690"/>
    <lineage>
        <taxon>Bacteria</taxon>
        <taxon>Bacillati</taxon>
        <taxon>Actinomycetota</taxon>
        <taxon>Actinomycetes</taxon>
        <taxon>Micrococcales</taxon>
        <taxon>Microbacteriaceae</taxon>
        <taxon>Microterricola</taxon>
    </lineage>
</organism>
<keyword evidence="3" id="KW-1185">Reference proteome</keyword>
<sequence>MFSSYAAIGDSFTEGMGDELPDGAVRGWADFVAIGLSQAAVAAGNEPIGYANLAIRGRKLGPLLAEQLPPALAMKPQLLSLNGGGNDIMRPKVLIDDVAEQLVQAARQATDAGIHVLLLSGANPGMHLPMGSVMNRRGDELAAAVTRRFPIENMTYVDNWSDQELTKIEYWSSDKLHLNALGHARVAGNVLRGLGIAVPDAWGIDEATLSRANPRNNLGYYRDYVVPWIGRRLTGRSSGDGRAPKRASLLPVVVEGIAEAGTGA</sequence>
<protein>
    <submittedName>
        <fullName evidence="2">GDSL family lipase</fullName>
    </submittedName>
</protein>
<dbReference type="InterPro" id="IPR053140">
    <property type="entry name" value="GDSL_Rv0518-like"/>
</dbReference>
<evidence type="ECO:0000259" key="1">
    <source>
        <dbReference type="Pfam" id="PF13472"/>
    </source>
</evidence>
<dbReference type="OrthoDB" id="3465773at2"/>
<name>A0A109QYW9_9MICO</name>
<dbReference type="Pfam" id="PF13472">
    <property type="entry name" value="Lipase_GDSL_2"/>
    <property type="match status" value="1"/>
</dbReference>
<evidence type="ECO:0000313" key="2">
    <source>
        <dbReference type="EMBL" id="AMB59655.1"/>
    </source>
</evidence>
<dbReference type="CDD" id="cd01832">
    <property type="entry name" value="SGNH_hydrolase_like_1"/>
    <property type="match status" value="1"/>
</dbReference>
<feature type="domain" description="SGNH hydrolase-type esterase" evidence="1">
    <location>
        <begin position="7"/>
        <end position="185"/>
    </location>
</feature>
<reference evidence="3" key="2">
    <citation type="submission" date="2016-01" db="EMBL/GenBank/DDBJ databases">
        <title>First complete genome sequence of a species in the genus Microterricola, an extremophilic cold active enzyme producing strain ERGS5:02 isolated from Sikkim Himalaya.</title>
        <authorList>
            <person name="Kumar R."/>
            <person name="Singh D."/>
            <person name="Swarnkar M.K."/>
        </authorList>
    </citation>
    <scope>NUCLEOTIDE SEQUENCE [LARGE SCALE GENOMIC DNA]</scope>
    <source>
        <strain evidence="3">ERGS5:02</strain>
    </source>
</reference>
<gene>
    <name evidence="2" type="ORF">AWU67_13145</name>
</gene>
<accession>A0A109QYW9</accession>
<reference evidence="2 3" key="1">
    <citation type="journal article" date="2016" name="J. Biotechnol.">
        <title>First complete genome sequence of a species in the genus Microterricola, an extremophilic cold active enzyme producing bacterial strain ERGS5:02 isolated from Sikkim Himalaya.</title>
        <authorList>
            <person name="Himanshu"/>
            <person name="Swarnkar M.K."/>
            <person name="Singh D."/>
            <person name="Kumar R."/>
        </authorList>
    </citation>
    <scope>NUCLEOTIDE SEQUENCE [LARGE SCALE GENOMIC DNA]</scope>
    <source>
        <strain evidence="2 3">ERGS5:02</strain>
    </source>
</reference>
<dbReference type="InterPro" id="IPR013830">
    <property type="entry name" value="SGNH_hydro"/>
</dbReference>
<dbReference type="SUPFAM" id="SSF52266">
    <property type="entry name" value="SGNH hydrolase"/>
    <property type="match status" value="1"/>
</dbReference>
<dbReference type="RefSeq" id="WP_067229903.1">
    <property type="nucleotide sequence ID" value="NZ_CP014145.1"/>
</dbReference>
<dbReference type="KEGG" id="mvd:AWU67_13145"/>